<keyword evidence="7 9" id="KW-0573">Peptidoglycan synthesis</keyword>
<dbReference type="InterPro" id="IPR016181">
    <property type="entry name" value="Acyl_CoA_acyltransferase"/>
</dbReference>
<proteinExistence type="inferred from homology"/>
<evidence type="ECO:0000256" key="7">
    <source>
        <dbReference type="ARBA" id="ARBA00022984"/>
    </source>
</evidence>
<keyword evidence="13" id="KW-1185">Reference proteome</keyword>
<feature type="domain" description="L,D-TPase catalytic" evidence="11">
    <location>
        <begin position="11"/>
        <end position="168"/>
    </location>
</feature>
<evidence type="ECO:0000256" key="9">
    <source>
        <dbReference type="PROSITE-ProRule" id="PRU01373"/>
    </source>
</evidence>
<comment type="similarity">
    <text evidence="2">Belongs to the YkuD family.</text>
</comment>
<evidence type="ECO:0000256" key="3">
    <source>
        <dbReference type="ARBA" id="ARBA00022676"/>
    </source>
</evidence>
<dbReference type="CDD" id="cd16913">
    <property type="entry name" value="YkuD_like"/>
    <property type="match status" value="1"/>
</dbReference>
<organism evidence="12 13">
    <name type="scientific">Parachitinimonas caeni</name>
    <dbReference type="NCBI Taxonomy" id="3031301"/>
    <lineage>
        <taxon>Bacteria</taxon>
        <taxon>Pseudomonadati</taxon>
        <taxon>Pseudomonadota</taxon>
        <taxon>Betaproteobacteria</taxon>
        <taxon>Neisseriales</taxon>
        <taxon>Chitinibacteraceae</taxon>
        <taxon>Parachitinimonas</taxon>
    </lineage>
</organism>
<keyword evidence="3" id="KW-0328">Glycosyltransferase</keyword>
<dbReference type="Gene3D" id="3.40.630.30">
    <property type="match status" value="1"/>
</dbReference>
<evidence type="ECO:0000259" key="10">
    <source>
        <dbReference type="PROSITE" id="PS51186"/>
    </source>
</evidence>
<dbReference type="EC" id="2.3.1.-" evidence="12"/>
<name>A0ABT7E1M3_9NEIS</name>
<dbReference type="InterPro" id="IPR000182">
    <property type="entry name" value="GNAT_dom"/>
</dbReference>
<sequence>MRRERLARAQPRLVVDIARQTLTLFDLSGEPVRCYPVSTALAGVGEQCGSHRTPRGRHVIRAMIGGDAPVGGVFVGRRATGEVYSEALAETAPHRDWILSRILWLCGRQPHFNRFGSVDTMRRYIYIHGTPDTNEMGVPLSHGCIRMRNSDVVDLYARVSSGMEVLILEDAEQADVNQTPQIRCMTWPLAATAARALRDAVLIDELGWPADEEVDGLDAQAIHWLAWDNRGQAIAYCRVTGQGWLDRLLVLGHWRGRGLARMLLQAVTDQARRQARPTTQVKCPTALQKLFIDAGYCLQPGLPATPDVSYLMQTLS</sequence>
<keyword evidence="5" id="KW-0378">Hydrolase</keyword>
<dbReference type="Pfam" id="PF13508">
    <property type="entry name" value="Acetyltransf_7"/>
    <property type="match status" value="1"/>
</dbReference>
<dbReference type="InterPro" id="IPR050979">
    <property type="entry name" value="LD-transpeptidase"/>
</dbReference>
<dbReference type="EMBL" id="JARRAF010000033">
    <property type="protein sequence ID" value="MDK2126212.1"/>
    <property type="molecule type" value="Genomic_DNA"/>
</dbReference>
<dbReference type="Pfam" id="PF03734">
    <property type="entry name" value="YkuD"/>
    <property type="match status" value="1"/>
</dbReference>
<evidence type="ECO:0000256" key="5">
    <source>
        <dbReference type="ARBA" id="ARBA00022801"/>
    </source>
</evidence>
<dbReference type="PANTHER" id="PTHR30582">
    <property type="entry name" value="L,D-TRANSPEPTIDASE"/>
    <property type="match status" value="1"/>
</dbReference>
<dbReference type="PROSITE" id="PS52029">
    <property type="entry name" value="LD_TPASE"/>
    <property type="match status" value="1"/>
</dbReference>
<feature type="active site" description="Nucleophile" evidence="9">
    <location>
        <position position="144"/>
    </location>
</feature>
<evidence type="ECO:0000256" key="1">
    <source>
        <dbReference type="ARBA" id="ARBA00004752"/>
    </source>
</evidence>
<accession>A0ABT7E1M3</accession>
<feature type="domain" description="N-acetyltransferase" evidence="10">
    <location>
        <begin position="180"/>
        <end position="316"/>
    </location>
</feature>
<evidence type="ECO:0000313" key="13">
    <source>
        <dbReference type="Proteomes" id="UP001172778"/>
    </source>
</evidence>
<evidence type="ECO:0000256" key="4">
    <source>
        <dbReference type="ARBA" id="ARBA00022679"/>
    </source>
</evidence>
<dbReference type="GO" id="GO:0016746">
    <property type="term" value="F:acyltransferase activity"/>
    <property type="evidence" value="ECO:0007669"/>
    <property type="project" value="UniProtKB-KW"/>
</dbReference>
<protein>
    <submittedName>
        <fullName evidence="12">GNAT family N-acetyltransferase</fullName>
        <ecNumber evidence="12">2.3.1.-</ecNumber>
    </submittedName>
</protein>
<keyword evidence="6 9" id="KW-0133">Cell shape</keyword>
<feature type="active site" description="Proton donor/acceptor" evidence="9">
    <location>
        <position position="128"/>
    </location>
</feature>
<evidence type="ECO:0000256" key="8">
    <source>
        <dbReference type="ARBA" id="ARBA00023316"/>
    </source>
</evidence>
<evidence type="ECO:0000256" key="6">
    <source>
        <dbReference type="ARBA" id="ARBA00022960"/>
    </source>
</evidence>
<dbReference type="PANTHER" id="PTHR30582:SF24">
    <property type="entry name" value="L,D-TRANSPEPTIDASE ERFK_SRFK-RELATED"/>
    <property type="match status" value="1"/>
</dbReference>
<keyword evidence="12" id="KW-0012">Acyltransferase</keyword>
<gene>
    <name evidence="12" type="ORF">PZA18_19390</name>
</gene>
<keyword evidence="4 12" id="KW-0808">Transferase</keyword>
<dbReference type="SUPFAM" id="SSF141523">
    <property type="entry name" value="L,D-transpeptidase catalytic domain-like"/>
    <property type="match status" value="1"/>
</dbReference>
<keyword evidence="8 9" id="KW-0961">Cell wall biogenesis/degradation</keyword>
<evidence type="ECO:0000313" key="12">
    <source>
        <dbReference type="EMBL" id="MDK2126212.1"/>
    </source>
</evidence>
<dbReference type="Proteomes" id="UP001172778">
    <property type="component" value="Unassembled WGS sequence"/>
</dbReference>
<comment type="caution">
    <text evidence="12">The sequence shown here is derived from an EMBL/GenBank/DDBJ whole genome shotgun (WGS) entry which is preliminary data.</text>
</comment>
<dbReference type="InterPro" id="IPR005490">
    <property type="entry name" value="LD_TPept_cat_dom"/>
</dbReference>
<dbReference type="Gene3D" id="2.40.440.10">
    <property type="entry name" value="L,D-transpeptidase catalytic domain-like"/>
    <property type="match status" value="1"/>
</dbReference>
<evidence type="ECO:0000256" key="2">
    <source>
        <dbReference type="ARBA" id="ARBA00005992"/>
    </source>
</evidence>
<comment type="pathway">
    <text evidence="1 9">Cell wall biogenesis; peptidoglycan biosynthesis.</text>
</comment>
<reference evidence="12" key="1">
    <citation type="submission" date="2023-03" db="EMBL/GenBank/DDBJ databases">
        <title>Chitinimonas shenzhenensis gen. nov., sp. nov., a novel member of family Burkholderiaceae isolated from activated sludge collected in Shen Zhen, China.</title>
        <authorList>
            <person name="Wang X."/>
        </authorList>
    </citation>
    <scope>NUCLEOTIDE SEQUENCE</scope>
    <source>
        <strain evidence="12">DQS-5</strain>
    </source>
</reference>
<dbReference type="SUPFAM" id="SSF55729">
    <property type="entry name" value="Acyl-CoA N-acyltransferases (Nat)"/>
    <property type="match status" value="1"/>
</dbReference>
<dbReference type="CDD" id="cd04301">
    <property type="entry name" value="NAT_SF"/>
    <property type="match status" value="1"/>
</dbReference>
<evidence type="ECO:0000259" key="11">
    <source>
        <dbReference type="PROSITE" id="PS52029"/>
    </source>
</evidence>
<dbReference type="InterPro" id="IPR038063">
    <property type="entry name" value="Transpep_catalytic_dom"/>
</dbReference>
<dbReference type="PROSITE" id="PS51186">
    <property type="entry name" value="GNAT"/>
    <property type="match status" value="1"/>
</dbReference>